<name>A0A077EHC8_9FLAO</name>
<feature type="transmembrane region" description="Helical" evidence="6">
    <location>
        <begin position="247"/>
        <end position="266"/>
    </location>
</feature>
<feature type="domain" description="EamA" evidence="7">
    <location>
        <begin position="152"/>
        <end position="289"/>
    </location>
</feature>
<dbReference type="InterPro" id="IPR000620">
    <property type="entry name" value="EamA_dom"/>
</dbReference>
<dbReference type="STRING" id="1338011.BD94_3077"/>
<feature type="transmembrane region" description="Helical" evidence="6">
    <location>
        <begin position="272"/>
        <end position="290"/>
    </location>
</feature>
<proteinExistence type="inferred from homology"/>
<keyword evidence="3 6" id="KW-0812">Transmembrane</keyword>
<keyword evidence="4 6" id="KW-1133">Transmembrane helix</keyword>
<organism evidence="8 9">
    <name type="scientific">Elizabethkingia anophelis NUHP1</name>
    <dbReference type="NCBI Taxonomy" id="1338011"/>
    <lineage>
        <taxon>Bacteria</taxon>
        <taxon>Pseudomonadati</taxon>
        <taxon>Bacteroidota</taxon>
        <taxon>Flavobacteriia</taxon>
        <taxon>Flavobacteriales</taxon>
        <taxon>Weeksellaceae</taxon>
        <taxon>Elizabethkingia</taxon>
    </lineage>
</organism>
<feature type="transmembrane region" description="Helical" evidence="6">
    <location>
        <begin position="7"/>
        <end position="28"/>
    </location>
</feature>
<evidence type="ECO:0000313" key="9">
    <source>
        <dbReference type="Proteomes" id="UP000028933"/>
    </source>
</evidence>
<feature type="transmembrane region" description="Helical" evidence="6">
    <location>
        <begin position="95"/>
        <end position="116"/>
    </location>
</feature>
<dbReference type="eggNOG" id="COG0697">
    <property type="taxonomic scope" value="Bacteria"/>
</dbReference>
<protein>
    <submittedName>
        <fullName evidence="8">Permease of the drug/metabolite transporter (DMT) superfamily</fullName>
    </submittedName>
</protein>
<dbReference type="InterPro" id="IPR037185">
    <property type="entry name" value="EmrE-like"/>
</dbReference>
<comment type="subcellular location">
    <subcellularLocation>
        <location evidence="1">Membrane</location>
        <topology evidence="1">Multi-pass membrane protein</topology>
    </subcellularLocation>
</comment>
<comment type="similarity">
    <text evidence="2">Belongs to the EamA transporter family.</text>
</comment>
<dbReference type="AlphaFoldDB" id="A0A077EHC8"/>
<feature type="transmembrane region" description="Helical" evidence="6">
    <location>
        <begin position="154"/>
        <end position="171"/>
    </location>
</feature>
<feature type="transmembrane region" description="Helical" evidence="6">
    <location>
        <begin position="123"/>
        <end position="142"/>
    </location>
</feature>
<sequence>MRDYKLLFAILTVAIVWGTTFLGIRVAVESIPGWFVAGIRQLLAAIIMGTILIFRKELKWIGWKNLRYQIIFSTLMLVGANGLTTVAEENVTSSLASLISACAPILVFLGSLAVGLQKFSFRAMTGILICFFGIIFIFWDGLKDLANPSYRNGIFLMFCAISGWASGTIFTKKMNIQSGNISLNLFYQFAFAGIVQIILAFIFSDNYNFGNWTLKSISAMIYLAVFGSVTAFFAFHYALTKITPIQVSILAYINTIIAIFLGWLLLDEEISIKFIIAAFLIICGVFITNYKPKSERRLT</sequence>
<feature type="transmembrane region" description="Helical" evidence="6">
    <location>
        <begin position="183"/>
        <end position="204"/>
    </location>
</feature>
<feature type="transmembrane region" description="Helical" evidence="6">
    <location>
        <begin position="216"/>
        <end position="235"/>
    </location>
</feature>
<reference evidence="8" key="1">
    <citation type="journal article" date="2013" name="Lancet">
        <title>First case of E anophelis outbreak in an intensive-care unit.</title>
        <authorList>
            <person name="Teo J."/>
            <person name="Tan S.Y."/>
            <person name="Tay M."/>
            <person name="Ding Y."/>
            <person name="Kjelleberg S."/>
            <person name="Givskov M."/>
            <person name="Lin R.T."/>
            <person name="Yang L."/>
        </authorList>
    </citation>
    <scope>NUCLEOTIDE SEQUENCE [LARGE SCALE GENOMIC DNA]</scope>
    <source>
        <strain evidence="8">NUHP1</strain>
    </source>
</reference>
<dbReference type="HOGENOM" id="CLU_033863_5_1_10"/>
<feature type="domain" description="EamA" evidence="7">
    <location>
        <begin position="7"/>
        <end position="138"/>
    </location>
</feature>
<dbReference type="Pfam" id="PF00892">
    <property type="entry name" value="EamA"/>
    <property type="match status" value="2"/>
</dbReference>
<accession>A0A077EHC8</accession>
<dbReference type="RefSeq" id="WP_009089573.1">
    <property type="nucleotide sequence ID" value="NZ_CP007547.1"/>
</dbReference>
<dbReference type="PANTHER" id="PTHR32322:SF2">
    <property type="entry name" value="EAMA DOMAIN-CONTAINING PROTEIN"/>
    <property type="match status" value="1"/>
</dbReference>
<reference evidence="8" key="2">
    <citation type="journal article" date="2015" name="Genome Biol. Evol.">
        <title>Complete Genome Sequence and Transcriptomic Analysis of the Novel Pathogen Elizabethkingia anophelis in Response to Oxidative Stress.</title>
        <authorList>
            <person name="Li Y."/>
            <person name="Liu Y."/>
            <person name="Chew S.C."/>
            <person name="Tay M."/>
            <person name="Salido M.M."/>
            <person name="Teo J."/>
            <person name="Lauro F.M."/>
            <person name="Givskov M."/>
            <person name="Yang L."/>
        </authorList>
    </citation>
    <scope>NUCLEOTIDE SEQUENCE</scope>
    <source>
        <strain evidence="8">NUHP1</strain>
    </source>
</reference>
<evidence type="ECO:0000256" key="6">
    <source>
        <dbReference type="SAM" id="Phobius"/>
    </source>
</evidence>
<evidence type="ECO:0000259" key="7">
    <source>
        <dbReference type="Pfam" id="PF00892"/>
    </source>
</evidence>
<evidence type="ECO:0000256" key="4">
    <source>
        <dbReference type="ARBA" id="ARBA00022989"/>
    </source>
</evidence>
<gene>
    <name evidence="8" type="ORF">BD94_3077</name>
</gene>
<evidence type="ECO:0000313" key="8">
    <source>
        <dbReference type="EMBL" id="AIL46852.1"/>
    </source>
</evidence>
<dbReference type="KEGG" id="eao:BD94_3077"/>
<feature type="transmembrane region" description="Helical" evidence="6">
    <location>
        <begin position="66"/>
        <end position="83"/>
    </location>
</feature>
<dbReference type="EMBL" id="CP007547">
    <property type="protein sequence ID" value="AIL46852.1"/>
    <property type="molecule type" value="Genomic_DNA"/>
</dbReference>
<evidence type="ECO:0000256" key="3">
    <source>
        <dbReference type="ARBA" id="ARBA00022692"/>
    </source>
</evidence>
<dbReference type="InterPro" id="IPR050638">
    <property type="entry name" value="AA-Vitamin_Transporters"/>
</dbReference>
<keyword evidence="5 6" id="KW-0472">Membrane</keyword>
<evidence type="ECO:0000256" key="5">
    <source>
        <dbReference type="ARBA" id="ARBA00023136"/>
    </source>
</evidence>
<dbReference type="GO" id="GO:0016020">
    <property type="term" value="C:membrane"/>
    <property type="evidence" value="ECO:0007669"/>
    <property type="project" value="UniProtKB-SubCell"/>
</dbReference>
<evidence type="ECO:0000256" key="2">
    <source>
        <dbReference type="ARBA" id="ARBA00007362"/>
    </source>
</evidence>
<dbReference type="PANTHER" id="PTHR32322">
    <property type="entry name" value="INNER MEMBRANE TRANSPORTER"/>
    <property type="match status" value="1"/>
</dbReference>
<feature type="transmembrane region" description="Helical" evidence="6">
    <location>
        <begin position="34"/>
        <end position="54"/>
    </location>
</feature>
<dbReference type="SUPFAM" id="SSF103481">
    <property type="entry name" value="Multidrug resistance efflux transporter EmrE"/>
    <property type="match status" value="2"/>
</dbReference>
<evidence type="ECO:0000256" key="1">
    <source>
        <dbReference type="ARBA" id="ARBA00004141"/>
    </source>
</evidence>
<dbReference type="Proteomes" id="UP000028933">
    <property type="component" value="Chromosome"/>
</dbReference>
<dbReference type="GeneID" id="56684227"/>